<dbReference type="InterPro" id="IPR024742">
    <property type="entry name" value="Glycogen_debranch_N"/>
</dbReference>
<name>A0A8J7HZN0_9NOST</name>
<comment type="caution">
    <text evidence="3">The sequence shown here is derived from an EMBL/GenBank/DDBJ whole genome shotgun (WGS) entry which is preliminary data.</text>
</comment>
<feature type="domain" description="Glycogen debranching enzyme bacterial and archaeal type N-terminal" evidence="2">
    <location>
        <begin position="19"/>
        <end position="240"/>
    </location>
</feature>
<protein>
    <submittedName>
        <fullName evidence="3">Amylo-alpha-1,6-glucosidase</fullName>
    </submittedName>
</protein>
<dbReference type="FunFam" id="1.50.10.10:FF:000073">
    <property type="entry name" value="Glycogen debranching enzyme, hypothetical (TreX-like)"/>
    <property type="match status" value="1"/>
</dbReference>
<gene>
    <name evidence="3" type="ORF">I8748_30030</name>
</gene>
<dbReference type="Proteomes" id="UP000632766">
    <property type="component" value="Unassembled WGS sequence"/>
</dbReference>
<proteinExistence type="predicted"/>
<dbReference type="Pfam" id="PF06202">
    <property type="entry name" value="GDE_C"/>
    <property type="match status" value="1"/>
</dbReference>
<evidence type="ECO:0000313" key="4">
    <source>
        <dbReference type="Proteomes" id="UP000632766"/>
    </source>
</evidence>
<organism evidence="3 4">
    <name type="scientific">Amazonocrinis nigriterrae CENA67</name>
    <dbReference type="NCBI Taxonomy" id="2794033"/>
    <lineage>
        <taxon>Bacteria</taxon>
        <taxon>Bacillati</taxon>
        <taxon>Cyanobacteriota</taxon>
        <taxon>Cyanophyceae</taxon>
        <taxon>Nostocales</taxon>
        <taxon>Nostocaceae</taxon>
        <taxon>Amazonocrinis</taxon>
        <taxon>Amazonocrinis nigriterrae</taxon>
    </lineage>
</organism>
<dbReference type="SUPFAM" id="SSF48208">
    <property type="entry name" value="Six-hairpin glycosidases"/>
    <property type="match status" value="1"/>
</dbReference>
<dbReference type="EMBL" id="JAECZC010000093">
    <property type="protein sequence ID" value="MBH8566343.1"/>
    <property type="molecule type" value="Genomic_DNA"/>
</dbReference>
<dbReference type="InterPro" id="IPR012341">
    <property type="entry name" value="6hp_glycosidase-like_sf"/>
</dbReference>
<dbReference type="GO" id="GO:0004135">
    <property type="term" value="F:amylo-alpha-1,6-glucosidase activity"/>
    <property type="evidence" value="ECO:0007669"/>
    <property type="project" value="InterPro"/>
</dbReference>
<evidence type="ECO:0000313" key="3">
    <source>
        <dbReference type="EMBL" id="MBH8566343.1"/>
    </source>
</evidence>
<keyword evidence="4" id="KW-1185">Reference proteome</keyword>
<accession>A0A8J7HZN0</accession>
<sequence>MSIEFGREICGNLATGEAREWLVTNGKGSYASGTVAGTLTRSYHGLLVAALKPPVERTVLLTKLDETAQYNNHSYSLYTNRWAGELINPDGYVNIERFRIEGTIPVWDFVFEDALLEKRIWMEPRADTTYIHYQLKRASQPLTLSIKALVNYRDYHSKTQAGSWRMKIDSITNGLGIKAFNQARTFFLLADNASIVPASGDDWYRNFVLTAERDRGLDYIDDNLFAGTFQATIPPGGTFTFVASTETNPNLNGAAALERRNQYEQKLIQRWQVANPKINQTPDWVNQLVLAADQFIVDRPLPDNPDGKTVIAGYHWFTDWGRDTMISLPGLTLATGRKEIAGSILRTFAKYINRGMLPNVFPDSNRELTDNDYNTVDATLWFFEAIRSYYTATQDKQLLEELFPKLSDIIDAHIQGTRYQIKLDPQDGLIYAGQDGVQLTWMDAKVGNWVVTPRIGKPIEINALWYNALQTMSEFAQHLQKPSQKYDELAKATLQGFQRFWNSAKGYCFDVLDSPTGNDDLLRPNQIFAVSLPKSPLTPEQQQKVVEVCGQTLLTSYGLRSLATDNPQYEGFYGGDQYHRDKAYHQGTVWGWLIGPFVLAHFNVFQDPALARQFLEPIKHHITNAGLGTISEIFNGDLPIEPKGCIAQAWSVAEVLRAWLATDVASS</sequence>
<dbReference type="InterPro" id="IPR008928">
    <property type="entry name" value="6-hairpin_glycosidase_sf"/>
</dbReference>
<dbReference type="GO" id="GO:0004134">
    <property type="term" value="F:4-alpha-glucanotransferase activity"/>
    <property type="evidence" value="ECO:0007669"/>
    <property type="project" value="InterPro"/>
</dbReference>
<dbReference type="InterPro" id="IPR032790">
    <property type="entry name" value="GDE_C"/>
</dbReference>
<dbReference type="InterPro" id="IPR010401">
    <property type="entry name" value="AGL/Gdb1"/>
</dbReference>
<evidence type="ECO:0000259" key="2">
    <source>
        <dbReference type="Pfam" id="PF12439"/>
    </source>
</evidence>
<dbReference type="NCBIfam" id="TIGR01561">
    <property type="entry name" value="gde_arch"/>
    <property type="match status" value="1"/>
</dbReference>
<dbReference type="GO" id="GO:0005980">
    <property type="term" value="P:glycogen catabolic process"/>
    <property type="evidence" value="ECO:0007669"/>
    <property type="project" value="InterPro"/>
</dbReference>
<reference evidence="3 4" key="1">
    <citation type="journal article" date="2021" name="Int. J. Syst. Evol. Microbiol.">
        <title>Amazonocrinis nigriterrae gen. nov., sp. nov., Atlanticothrix silvestris gen. nov., sp. nov. and Dendronalium phyllosphericum gen. nov., sp. nov., nostocacean cyanobacteria from Brazilian environments.</title>
        <authorList>
            <person name="Alvarenga D.O."/>
            <person name="Andreote A.P.D."/>
            <person name="Branco L.H.Z."/>
            <person name="Delbaje E."/>
            <person name="Cruz R.B."/>
            <person name="Varani A.M."/>
            <person name="Fiore M.F."/>
        </authorList>
    </citation>
    <scope>NUCLEOTIDE SEQUENCE [LARGE SCALE GENOMIC DNA]</scope>
    <source>
        <strain evidence="3 4">CENA67</strain>
    </source>
</reference>
<dbReference type="InterPro" id="IPR006451">
    <property type="entry name" value="Glycogen_debranch_arc"/>
</dbReference>
<evidence type="ECO:0000259" key="1">
    <source>
        <dbReference type="Pfam" id="PF06202"/>
    </source>
</evidence>
<dbReference type="Gene3D" id="1.50.10.10">
    <property type="match status" value="1"/>
</dbReference>
<dbReference type="PANTHER" id="PTHR10569:SF2">
    <property type="entry name" value="GLYCOGEN DEBRANCHING ENZYME"/>
    <property type="match status" value="1"/>
</dbReference>
<dbReference type="AlphaFoldDB" id="A0A8J7HZN0"/>
<dbReference type="RefSeq" id="WP_198128100.1">
    <property type="nucleotide sequence ID" value="NZ_JAECZC010000093.1"/>
</dbReference>
<feature type="domain" description="Glycogen debranching enzyme C-terminal" evidence="1">
    <location>
        <begin position="291"/>
        <end position="657"/>
    </location>
</feature>
<dbReference type="PANTHER" id="PTHR10569">
    <property type="entry name" value="GLYCOGEN DEBRANCHING ENZYME"/>
    <property type="match status" value="1"/>
</dbReference>
<dbReference type="Pfam" id="PF12439">
    <property type="entry name" value="GDE_N"/>
    <property type="match status" value="1"/>
</dbReference>